<reference evidence="1 2" key="1">
    <citation type="submission" date="2018-03" db="EMBL/GenBank/DDBJ databases">
        <title>Genomic Encyclopedia of Archaeal and Bacterial Type Strains, Phase II (KMG-II): from individual species to whole genera.</title>
        <authorList>
            <person name="Goeker M."/>
        </authorList>
    </citation>
    <scope>NUCLEOTIDE SEQUENCE [LARGE SCALE GENOMIC DNA]</scope>
    <source>
        <strain evidence="1 2">DSM 45416</strain>
    </source>
</reference>
<name>A0A2T0TVB0_9ACTN</name>
<dbReference type="OrthoDB" id="5180171at2"/>
<dbReference type="Proteomes" id="UP000239210">
    <property type="component" value="Unassembled WGS sequence"/>
</dbReference>
<gene>
    <name evidence="1" type="ORF">LY71_10543</name>
</gene>
<sequence length="226" mass="24771">MSELSTAVSGARRAETEQLVSLLKTWVDPAPGLEMVQLHYAWTRPGEEPDWDAGDRRVLTPSRHSPGLRTAVIEVPRQLGGSRDYHLHHFFFAVGGAETSTSPIVTEEIVAREVTYTDESGRWTHVGIGWGVTPGDPEPPAPNYTAAAMDGLTFEDAGAGAPPEPAPIHEFVRAQPLPHVFRGLVWGPRGSELRYVFHLVRAGSPRPEDDTETWDYADGSGWVLTL</sequence>
<organism evidence="1 2">
    <name type="scientific">Geodermatophilus tzadiensis</name>
    <dbReference type="NCBI Taxonomy" id="1137988"/>
    <lineage>
        <taxon>Bacteria</taxon>
        <taxon>Bacillati</taxon>
        <taxon>Actinomycetota</taxon>
        <taxon>Actinomycetes</taxon>
        <taxon>Geodermatophilales</taxon>
        <taxon>Geodermatophilaceae</taxon>
        <taxon>Geodermatophilus</taxon>
    </lineage>
</organism>
<keyword evidence="2" id="KW-1185">Reference proteome</keyword>
<accession>A0A2T0TVB0</accession>
<proteinExistence type="predicted"/>
<protein>
    <submittedName>
        <fullName evidence="1">Uncharacterized protein</fullName>
    </submittedName>
</protein>
<dbReference type="AlphaFoldDB" id="A0A2T0TVB0"/>
<evidence type="ECO:0000313" key="1">
    <source>
        <dbReference type="EMBL" id="PRY49599.1"/>
    </source>
</evidence>
<dbReference type="RefSeq" id="WP_146146085.1">
    <property type="nucleotide sequence ID" value="NZ_PVTG01000005.1"/>
</dbReference>
<comment type="caution">
    <text evidence="1">The sequence shown here is derived from an EMBL/GenBank/DDBJ whole genome shotgun (WGS) entry which is preliminary data.</text>
</comment>
<evidence type="ECO:0000313" key="2">
    <source>
        <dbReference type="Proteomes" id="UP000239210"/>
    </source>
</evidence>
<dbReference type="EMBL" id="PVTG01000005">
    <property type="protein sequence ID" value="PRY49599.1"/>
    <property type="molecule type" value="Genomic_DNA"/>
</dbReference>